<dbReference type="PANTHER" id="PTHR11439">
    <property type="entry name" value="GAG-POL-RELATED RETROTRANSPOSON"/>
    <property type="match status" value="1"/>
</dbReference>
<protein>
    <submittedName>
        <fullName evidence="2">Retrovirus-related pol polyprotein from transposon TNT 1-94</fullName>
    </submittedName>
</protein>
<dbReference type="PANTHER" id="PTHR11439:SF483">
    <property type="entry name" value="PEPTIDE SYNTHASE GLIP-LIKE, PUTATIVE (AFU_ORTHOLOGUE AFUA_3G12920)-RELATED"/>
    <property type="match status" value="1"/>
</dbReference>
<feature type="domain" description="Reverse transcriptase Ty1/copia-type" evidence="1">
    <location>
        <begin position="160"/>
        <end position="228"/>
    </location>
</feature>
<sequence length="451" mass="52521">MQNTTLNLYPTTNPSTAKISTVDLQHQLYLKMKSKPQDLAADLELWEILKTKFEKPKDVDPPEGGEMGEKIKINFTAPTLIFPGIEAHDPFLIVDKPDTGLIYLNNKNDKQVMYFVKIVKFCEATLKKVLKEVKLRIFQNELWKKPPLLGELDLDIMKAYEREIIKRLRHHQMSKRFKMSLMGKMSFFLRLQISQSARGIFINQSKYALEMLKKYGLDQCDPVDIPMVERLKLDEDPNRTLVDLTRYRGMVESLMYLTASRADLVFVVCMCAWYQAKPTKKHLTTVKRVFRYLKRTINMGPWYQKDTGFDLTAFADAAYAGGQDSRKSTSGSVQFLGEKLILCIRSQLTDYEFYYNKIPLYCDSQSVIALSCNTVQHSRTKHIAVRYHFIKEQVENEIVELYFIKTTYQLADIFTKALARERFKFLIKRLGMQSITPEELKHLAESDEDEE</sequence>
<reference evidence="2" key="2">
    <citation type="submission" date="2022-01" db="EMBL/GenBank/DDBJ databases">
        <authorList>
            <person name="Yamashiro T."/>
            <person name="Shiraishi A."/>
            <person name="Satake H."/>
            <person name="Nakayama K."/>
        </authorList>
    </citation>
    <scope>NUCLEOTIDE SEQUENCE</scope>
</reference>
<dbReference type="InterPro" id="IPR013103">
    <property type="entry name" value="RVT_2"/>
</dbReference>
<evidence type="ECO:0000313" key="3">
    <source>
        <dbReference type="Proteomes" id="UP001151760"/>
    </source>
</evidence>
<dbReference type="Pfam" id="PF07727">
    <property type="entry name" value="RVT_2"/>
    <property type="match status" value="1"/>
</dbReference>
<gene>
    <name evidence="2" type="ORF">Tco_0727760</name>
</gene>
<keyword evidence="3" id="KW-1185">Reference proteome</keyword>
<dbReference type="Proteomes" id="UP001151760">
    <property type="component" value="Unassembled WGS sequence"/>
</dbReference>
<dbReference type="SUPFAM" id="SSF56672">
    <property type="entry name" value="DNA/RNA polymerases"/>
    <property type="match status" value="1"/>
</dbReference>
<evidence type="ECO:0000313" key="2">
    <source>
        <dbReference type="EMBL" id="GJS77879.1"/>
    </source>
</evidence>
<dbReference type="InterPro" id="IPR043502">
    <property type="entry name" value="DNA/RNA_pol_sf"/>
</dbReference>
<accession>A0ABQ4YJ73</accession>
<name>A0ABQ4YJ73_9ASTR</name>
<dbReference type="EMBL" id="BQNB010010482">
    <property type="protein sequence ID" value="GJS77879.1"/>
    <property type="molecule type" value="Genomic_DNA"/>
</dbReference>
<reference evidence="2" key="1">
    <citation type="journal article" date="2022" name="Int. J. Mol. Sci.">
        <title>Draft Genome of Tanacetum Coccineum: Genomic Comparison of Closely Related Tanacetum-Family Plants.</title>
        <authorList>
            <person name="Yamashiro T."/>
            <person name="Shiraishi A."/>
            <person name="Nakayama K."/>
            <person name="Satake H."/>
        </authorList>
    </citation>
    <scope>NUCLEOTIDE SEQUENCE</scope>
</reference>
<evidence type="ECO:0000259" key="1">
    <source>
        <dbReference type="Pfam" id="PF07727"/>
    </source>
</evidence>
<proteinExistence type="predicted"/>
<dbReference type="CDD" id="cd09272">
    <property type="entry name" value="RNase_HI_RT_Ty1"/>
    <property type="match status" value="1"/>
</dbReference>
<comment type="caution">
    <text evidence="2">The sequence shown here is derived from an EMBL/GenBank/DDBJ whole genome shotgun (WGS) entry which is preliminary data.</text>
</comment>
<organism evidence="2 3">
    <name type="scientific">Tanacetum coccineum</name>
    <dbReference type="NCBI Taxonomy" id="301880"/>
    <lineage>
        <taxon>Eukaryota</taxon>
        <taxon>Viridiplantae</taxon>
        <taxon>Streptophyta</taxon>
        <taxon>Embryophyta</taxon>
        <taxon>Tracheophyta</taxon>
        <taxon>Spermatophyta</taxon>
        <taxon>Magnoliopsida</taxon>
        <taxon>eudicotyledons</taxon>
        <taxon>Gunneridae</taxon>
        <taxon>Pentapetalae</taxon>
        <taxon>asterids</taxon>
        <taxon>campanulids</taxon>
        <taxon>Asterales</taxon>
        <taxon>Asteraceae</taxon>
        <taxon>Asteroideae</taxon>
        <taxon>Anthemideae</taxon>
        <taxon>Anthemidinae</taxon>
        <taxon>Tanacetum</taxon>
    </lineage>
</organism>